<comment type="caution">
    <text evidence="3">The sequence shown here is derived from an EMBL/GenBank/DDBJ whole genome shotgun (WGS) entry which is preliminary data.</text>
</comment>
<name>A0ABU2SAV0_9ACTN</name>
<sequence length="392" mass="43806">MNAHTWNQPQPPPHLPQPRPIHPPQAGPGFAAQRPAMPAAPAAPAAPSAPAQELAGPFLREYAPTWPFRHPSAQVASVLFFRGRQPRVVLPEGQEGVWPLRLLRRPYAVFEIQLGTHTLSFHMRLPAADSVSFFPVRVGVAWRVADPLRVAREQVSDVAKLLAPLWEERLKDISRRFPITQAEQVDAAVRQELSGGDLGTRYGIELEVFVDITPDELTIKHAGEVLRAQHGQAMERLEQQLQLMKNEHERTVVREWATHFQQAMSQGDTAVMAELMARHRDDIPGIRSMLKNEQLTARRDGMELLSRLIEGGMLESWQLGDQAQAVVDFVRQGTQRMIDTAARRTTPDPGVAGGELPEARREVFWQTQQETQETQETEDPAAGGGPGRRMDP</sequence>
<keyword evidence="1" id="KW-0175">Coiled coil</keyword>
<gene>
    <name evidence="3" type="ORF">RM779_26395</name>
</gene>
<feature type="region of interest" description="Disordered" evidence="2">
    <location>
        <begin position="1"/>
        <end position="49"/>
    </location>
</feature>
<evidence type="ECO:0000313" key="4">
    <source>
        <dbReference type="Proteomes" id="UP001183615"/>
    </source>
</evidence>
<dbReference type="RefSeq" id="WP_311620262.1">
    <property type="nucleotide sequence ID" value="NZ_JAVREV010000017.1"/>
</dbReference>
<dbReference type="EMBL" id="JAVREV010000017">
    <property type="protein sequence ID" value="MDT0446096.1"/>
    <property type="molecule type" value="Genomic_DNA"/>
</dbReference>
<feature type="compositionally biased region" description="Gly residues" evidence="2">
    <location>
        <begin position="382"/>
        <end position="392"/>
    </location>
</feature>
<evidence type="ECO:0000256" key="2">
    <source>
        <dbReference type="SAM" id="MobiDB-lite"/>
    </source>
</evidence>
<feature type="compositionally biased region" description="Pro residues" evidence="2">
    <location>
        <begin position="9"/>
        <end position="26"/>
    </location>
</feature>
<evidence type="ECO:0008006" key="5">
    <source>
        <dbReference type="Google" id="ProtNLM"/>
    </source>
</evidence>
<evidence type="ECO:0000313" key="3">
    <source>
        <dbReference type="EMBL" id="MDT0446096.1"/>
    </source>
</evidence>
<feature type="coiled-coil region" evidence="1">
    <location>
        <begin position="227"/>
        <end position="254"/>
    </location>
</feature>
<keyword evidence="4" id="KW-1185">Reference proteome</keyword>
<protein>
    <recommendedName>
        <fullName evidence="5">Band 7 domain-containing protein</fullName>
    </recommendedName>
</protein>
<evidence type="ECO:0000256" key="1">
    <source>
        <dbReference type="SAM" id="Coils"/>
    </source>
</evidence>
<organism evidence="3 4">
    <name type="scientific">Streptomyces johnsoniae</name>
    <dbReference type="NCBI Taxonomy" id="3075532"/>
    <lineage>
        <taxon>Bacteria</taxon>
        <taxon>Bacillati</taxon>
        <taxon>Actinomycetota</taxon>
        <taxon>Actinomycetes</taxon>
        <taxon>Kitasatosporales</taxon>
        <taxon>Streptomycetaceae</taxon>
        <taxon>Streptomyces</taxon>
    </lineage>
</organism>
<proteinExistence type="predicted"/>
<dbReference type="Proteomes" id="UP001183615">
    <property type="component" value="Unassembled WGS sequence"/>
</dbReference>
<feature type="region of interest" description="Disordered" evidence="2">
    <location>
        <begin position="342"/>
        <end position="392"/>
    </location>
</feature>
<accession>A0ABU2SAV0</accession>
<reference evidence="4" key="1">
    <citation type="submission" date="2023-07" db="EMBL/GenBank/DDBJ databases">
        <title>30 novel species of actinomycetes from the DSMZ collection.</title>
        <authorList>
            <person name="Nouioui I."/>
        </authorList>
    </citation>
    <scope>NUCLEOTIDE SEQUENCE [LARGE SCALE GENOMIC DNA]</scope>
    <source>
        <strain evidence="4">DSM 41886</strain>
    </source>
</reference>
<feature type="compositionally biased region" description="Low complexity" evidence="2">
    <location>
        <begin position="27"/>
        <end position="49"/>
    </location>
</feature>